<proteinExistence type="inferred from homology"/>
<evidence type="ECO:0000313" key="5">
    <source>
        <dbReference type="Proteomes" id="UP000240481"/>
    </source>
</evidence>
<comment type="caution">
    <text evidence="4">The sequence shown here is derived from an EMBL/GenBank/DDBJ whole genome shotgun (WGS) entry which is preliminary data.</text>
</comment>
<evidence type="ECO:0000256" key="3">
    <source>
        <dbReference type="SAM" id="SignalP"/>
    </source>
</evidence>
<dbReference type="PANTHER" id="PTHR38108:SF1">
    <property type="entry name" value="UPF0319 PROTEIN YCCT"/>
    <property type="match status" value="1"/>
</dbReference>
<dbReference type="AlphaFoldDB" id="A0A0J8V8X3"/>
<keyword evidence="5" id="KW-1185">Reference proteome</keyword>
<feature type="chain" id="PRO_5030009038" evidence="3">
    <location>
        <begin position="22"/>
        <end position="216"/>
    </location>
</feature>
<sequence length="216" mass="23358">MKKTLMALTLPALLMAQAAWADVVIKVPNNFEILATEQVRIKKATKQVALPEGDQHILVRFDSPTNPHSTAQSLGFVSSKPMLVTFTANDGEEVILVAPRIDTPQEVKRYAKAPTFTLVDAEGQTIAHQTTRVEYEGSPMTADYNAILAKQIGSTASPAPVLSSTAVAGTGVAAVNAAKIDVSDLTPQQADALLRDLYKNADEKRRKDFMRWALGL</sequence>
<evidence type="ECO:0000313" key="4">
    <source>
        <dbReference type="EMBL" id="PSW26527.1"/>
    </source>
</evidence>
<dbReference type="InterPro" id="IPR018635">
    <property type="entry name" value="UPF0319"/>
</dbReference>
<dbReference type="OrthoDB" id="6214057at2"/>
<dbReference type="Proteomes" id="UP000240481">
    <property type="component" value="Unassembled WGS sequence"/>
</dbReference>
<dbReference type="Pfam" id="PF09829">
    <property type="entry name" value="DUF2057"/>
    <property type="match status" value="1"/>
</dbReference>
<protein>
    <submittedName>
        <fullName evidence="4">DUF2057 domain-containing protein</fullName>
    </submittedName>
</protein>
<dbReference type="EMBL" id="PYLZ01000001">
    <property type="protein sequence ID" value="PSW26527.1"/>
    <property type="molecule type" value="Genomic_DNA"/>
</dbReference>
<name>A0A0J8V8X3_9GAMM</name>
<comment type="similarity">
    <text evidence="1">Belongs to the UPF0319 family.</text>
</comment>
<feature type="signal peptide" evidence="3">
    <location>
        <begin position="1"/>
        <end position="21"/>
    </location>
</feature>
<evidence type="ECO:0000256" key="1">
    <source>
        <dbReference type="ARBA" id="ARBA00008490"/>
    </source>
</evidence>
<accession>A0A0J8V8X3</accession>
<reference evidence="4 5" key="1">
    <citation type="submission" date="2018-01" db="EMBL/GenBank/DDBJ databases">
        <title>Whole genome sequencing of Histamine producing bacteria.</title>
        <authorList>
            <person name="Butler K."/>
        </authorList>
    </citation>
    <scope>NUCLEOTIDE SEQUENCE [LARGE SCALE GENOMIC DNA]</scope>
    <source>
        <strain evidence="4 5">DSM 24669</strain>
    </source>
</reference>
<dbReference type="PANTHER" id="PTHR38108">
    <property type="entry name" value="UPF0319 PROTEIN YCCT"/>
    <property type="match status" value="1"/>
</dbReference>
<gene>
    <name evidence="4" type="ORF">C9I94_00615</name>
</gene>
<organism evidence="4 5">
    <name type="scientific">Photobacterium swingsii</name>
    <dbReference type="NCBI Taxonomy" id="680026"/>
    <lineage>
        <taxon>Bacteria</taxon>
        <taxon>Pseudomonadati</taxon>
        <taxon>Pseudomonadota</taxon>
        <taxon>Gammaproteobacteria</taxon>
        <taxon>Vibrionales</taxon>
        <taxon>Vibrionaceae</taxon>
        <taxon>Photobacterium</taxon>
    </lineage>
</organism>
<keyword evidence="2 3" id="KW-0732">Signal</keyword>
<dbReference type="RefSeq" id="WP_048899725.1">
    <property type="nucleotide sequence ID" value="NZ_AP024852.1"/>
</dbReference>
<evidence type="ECO:0000256" key="2">
    <source>
        <dbReference type="ARBA" id="ARBA00022729"/>
    </source>
</evidence>